<organism evidence="1 2">
    <name type="scientific">Aureliella helgolandensis</name>
    <dbReference type="NCBI Taxonomy" id="2527968"/>
    <lineage>
        <taxon>Bacteria</taxon>
        <taxon>Pseudomonadati</taxon>
        <taxon>Planctomycetota</taxon>
        <taxon>Planctomycetia</taxon>
        <taxon>Pirellulales</taxon>
        <taxon>Pirellulaceae</taxon>
        <taxon>Aureliella</taxon>
    </lineage>
</organism>
<dbReference type="AlphaFoldDB" id="A0A518FZX4"/>
<dbReference type="KEGG" id="ahel:Q31a_01880"/>
<sequence>MLAFLDRMGIFPRGARFELEYFHVPKVGRYSASHLPRSYSAASTSLESLPTAVLFELLFRHWNRKGYSFDKLVMEGGEIPAGLRIAAVWSEPVDSCLPQWNPKAHCCGMEVFPKKISESS</sequence>
<dbReference type="Proteomes" id="UP000318017">
    <property type="component" value="Chromosome"/>
</dbReference>
<reference evidence="1 2" key="1">
    <citation type="submission" date="2019-02" db="EMBL/GenBank/DDBJ databases">
        <title>Deep-cultivation of Planctomycetes and their phenomic and genomic characterization uncovers novel biology.</title>
        <authorList>
            <person name="Wiegand S."/>
            <person name="Jogler M."/>
            <person name="Boedeker C."/>
            <person name="Pinto D."/>
            <person name="Vollmers J."/>
            <person name="Rivas-Marin E."/>
            <person name="Kohn T."/>
            <person name="Peeters S.H."/>
            <person name="Heuer A."/>
            <person name="Rast P."/>
            <person name="Oberbeckmann S."/>
            <person name="Bunk B."/>
            <person name="Jeske O."/>
            <person name="Meyerdierks A."/>
            <person name="Storesund J.E."/>
            <person name="Kallscheuer N."/>
            <person name="Luecker S."/>
            <person name="Lage O.M."/>
            <person name="Pohl T."/>
            <person name="Merkel B.J."/>
            <person name="Hornburger P."/>
            <person name="Mueller R.-W."/>
            <person name="Bruemmer F."/>
            <person name="Labrenz M."/>
            <person name="Spormann A.M."/>
            <person name="Op den Camp H."/>
            <person name="Overmann J."/>
            <person name="Amann R."/>
            <person name="Jetten M.S.M."/>
            <person name="Mascher T."/>
            <person name="Medema M.H."/>
            <person name="Devos D.P."/>
            <person name="Kaster A.-K."/>
            <person name="Ovreas L."/>
            <person name="Rohde M."/>
            <person name="Galperin M.Y."/>
            <person name="Jogler C."/>
        </authorList>
    </citation>
    <scope>NUCLEOTIDE SEQUENCE [LARGE SCALE GENOMIC DNA]</scope>
    <source>
        <strain evidence="1 2">Q31a</strain>
    </source>
</reference>
<gene>
    <name evidence="1" type="ORF">Q31a_01880</name>
</gene>
<name>A0A518FZX4_9BACT</name>
<evidence type="ECO:0000313" key="1">
    <source>
        <dbReference type="EMBL" id="QDV21909.1"/>
    </source>
</evidence>
<protein>
    <submittedName>
        <fullName evidence="1">Uncharacterized protein</fullName>
    </submittedName>
</protein>
<evidence type="ECO:0000313" key="2">
    <source>
        <dbReference type="Proteomes" id="UP000318017"/>
    </source>
</evidence>
<keyword evidence="2" id="KW-1185">Reference proteome</keyword>
<accession>A0A518FZX4</accession>
<proteinExistence type="predicted"/>
<dbReference type="EMBL" id="CP036298">
    <property type="protein sequence ID" value="QDV21909.1"/>
    <property type="molecule type" value="Genomic_DNA"/>
</dbReference>